<comment type="similarity">
    <text evidence="5">Belongs to the copper transporter (Ctr) (TC 1.A.56) family. SLC31A subfamily.</text>
</comment>
<comment type="subcellular location">
    <subcellularLocation>
        <location evidence="1 5">Membrane</location>
        <topology evidence="1 5">Multi-pass membrane protein</topology>
    </subcellularLocation>
</comment>
<comment type="caution">
    <text evidence="6">The sequence shown here is derived from an EMBL/GenBank/DDBJ whole genome shotgun (WGS) entry which is preliminary data.</text>
</comment>
<evidence type="ECO:0000313" key="7">
    <source>
        <dbReference type="Proteomes" id="UP000283269"/>
    </source>
</evidence>
<keyword evidence="5" id="KW-0186">Copper</keyword>
<keyword evidence="3 5" id="KW-1133">Transmembrane helix</keyword>
<dbReference type="PANTHER" id="PTHR12483">
    <property type="entry name" value="SOLUTE CARRIER FAMILY 31 COPPER TRANSPORTERS"/>
    <property type="match status" value="1"/>
</dbReference>
<keyword evidence="5" id="KW-0187">Copper transport</keyword>
<evidence type="ECO:0000256" key="5">
    <source>
        <dbReference type="RuleBase" id="RU367022"/>
    </source>
</evidence>
<dbReference type="STRING" id="93625.A0A409XI38"/>
<evidence type="ECO:0000313" key="6">
    <source>
        <dbReference type="EMBL" id="PPQ90423.1"/>
    </source>
</evidence>
<evidence type="ECO:0000256" key="3">
    <source>
        <dbReference type="ARBA" id="ARBA00022989"/>
    </source>
</evidence>
<evidence type="ECO:0000256" key="2">
    <source>
        <dbReference type="ARBA" id="ARBA00022692"/>
    </source>
</evidence>
<sequence length="195" mass="21195">MAHNHGTTTSTSGASSSIHDMMVPYLHFTGGDFLFFEAWQPTSAGAIAGACIGLAMLAIIERWLSATRNVFNAHWRRRAFDQTAVRDQVVTGRTVSSERGHDSIENLDTHEKEASEAAAQPLAKSKVKPRLRTITPFIAAYDIPRGLLYGLEMLLMYLLMLAVMTFQAAYMISIVLGLGIGEILFGRAVAVGGGH</sequence>
<reference evidence="6 7" key="1">
    <citation type="journal article" date="2018" name="Evol. Lett.">
        <title>Horizontal gene cluster transfer increased hallucinogenic mushroom diversity.</title>
        <authorList>
            <person name="Reynolds H.T."/>
            <person name="Vijayakumar V."/>
            <person name="Gluck-Thaler E."/>
            <person name="Korotkin H.B."/>
            <person name="Matheny P.B."/>
            <person name="Slot J.C."/>
        </authorList>
    </citation>
    <scope>NUCLEOTIDE SEQUENCE [LARGE SCALE GENOMIC DNA]</scope>
    <source>
        <strain evidence="6 7">2631</strain>
    </source>
</reference>
<organism evidence="6 7">
    <name type="scientific">Psilocybe cyanescens</name>
    <dbReference type="NCBI Taxonomy" id="93625"/>
    <lineage>
        <taxon>Eukaryota</taxon>
        <taxon>Fungi</taxon>
        <taxon>Dikarya</taxon>
        <taxon>Basidiomycota</taxon>
        <taxon>Agaricomycotina</taxon>
        <taxon>Agaricomycetes</taxon>
        <taxon>Agaricomycetidae</taxon>
        <taxon>Agaricales</taxon>
        <taxon>Agaricineae</taxon>
        <taxon>Strophariaceae</taxon>
        <taxon>Psilocybe</taxon>
    </lineage>
</organism>
<evidence type="ECO:0000256" key="4">
    <source>
        <dbReference type="ARBA" id="ARBA00023136"/>
    </source>
</evidence>
<gene>
    <name evidence="6" type="ORF">CVT25_014941</name>
</gene>
<proteinExistence type="inferred from homology"/>
<dbReference type="Pfam" id="PF04145">
    <property type="entry name" value="Ctr"/>
    <property type="match status" value="1"/>
</dbReference>
<dbReference type="EMBL" id="NHYD01001635">
    <property type="protein sequence ID" value="PPQ90423.1"/>
    <property type="molecule type" value="Genomic_DNA"/>
</dbReference>
<keyword evidence="7" id="KW-1185">Reference proteome</keyword>
<dbReference type="InterPro" id="IPR007274">
    <property type="entry name" value="Cop_transporter"/>
</dbReference>
<keyword evidence="5" id="KW-0813">Transport</keyword>
<dbReference type="PANTHER" id="PTHR12483:SF27">
    <property type="entry name" value="COPPER TRANSPORT PROTEIN CTR1"/>
    <property type="match status" value="1"/>
</dbReference>
<keyword evidence="4 5" id="KW-0472">Membrane</keyword>
<dbReference type="InParanoid" id="A0A409XI38"/>
<name>A0A409XI38_PSICY</name>
<keyword evidence="2 5" id="KW-0812">Transmembrane</keyword>
<dbReference type="GO" id="GO:0005886">
    <property type="term" value="C:plasma membrane"/>
    <property type="evidence" value="ECO:0007669"/>
    <property type="project" value="TreeGrafter"/>
</dbReference>
<keyword evidence="5" id="KW-0406">Ion transport</keyword>
<feature type="transmembrane region" description="Helical" evidence="5">
    <location>
        <begin position="154"/>
        <end position="180"/>
    </location>
</feature>
<dbReference type="GO" id="GO:0005375">
    <property type="term" value="F:copper ion transmembrane transporter activity"/>
    <property type="evidence" value="ECO:0007669"/>
    <property type="project" value="UniProtKB-UniRule"/>
</dbReference>
<feature type="transmembrane region" description="Helical" evidence="5">
    <location>
        <begin position="38"/>
        <end position="60"/>
    </location>
</feature>
<accession>A0A409XI38</accession>
<dbReference type="OrthoDB" id="73901at2759"/>
<evidence type="ECO:0000256" key="1">
    <source>
        <dbReference type="ARBA" id="ARBA00004141"/>
    </source>
</evidence>
<protein>
    <recommendedName>
        <fullName evidence="5">Copper transport protein</fullName>
    </recommendedName>
</protein>
<dbReference type="AlphaFoldDB" id="A0A409XI38"/>
<dbReference type="Proteomes" id="UP000283269">
    <property type="component" value="Unassembled WGS sequence"/>
</dbReference>